<protein>
    <recommendedName>
        <fullName evidence="3">Protein kinase domain-containing protein</fullName>
    </recommendedName>
</protein>
<proteinExistence type="predicted"/>
<evidence type="ECO:0000313" key="1">
    <source>
        <dbReference type="EnsemblMetazoa" id="CJA18641.1"/>
    </source>
</evidence>
<evidence type="ECO:0000313" key="2">
    <source>
        <dbReference type="Proteomes" id="UP000005237"/>
    </source>
</evidence>
<dbReference type="SUPFAM" id="SSF56112">
    <property type="entry name" value="Protein kinase-like (PK-like)"/>
    <property type="match status" value="1"/>
</dbReference>
<keyword evidence="2" id="KW-1185">Reference proteome</keyword>
<dbReference type="AlphaFoldDB" id="A0A8R1I8X5"/>
<name>A0A8R1I8X5_CAEJA</name>
<accession>A0A8R1I8X5</accession>
<organism evidence="1 2">
    <name type="scientific">Caenorhabditis japonica</name>
    <dbReference type="NCBI Taxonomy" id="281687"/>
    <lineage>
        <taxon>Eukaryota</taxon>
        <taxon>Metazoa</taxon>
        <taxon>Ecdysozoa</taxon>
        <taxon>Nematoda</taxon>
        <taxon>Chromadorea</taxon>
        <taxon>Rhabditida</taxon>
        <taxon>Rhabditina</taxon>
        <taxon>Rhabditomorpha</taxon>
        <taxon>Rhabditoidea</taxon>
        <taxon>Rhabditidae</taxon>
        <taxon>Peloderinae</taxon>
        <taxon>Caenorhabditis</taxon>
    </lineage>
</organism>
<evidence type="ECO:0008006" key="3">
    <source>
        <dbReference type="Google" id="ProtNLM"/>
    </source>
</evidence>
<dbReference type="Proteomes" id="UP000005237">
    <property type="component" value="Unassembled WGS sequence"/>
</dbReference>
<dbReference type="InterPro" id="IPR011009">
    <property type="entry name" value="Kinase-like_dom_sf"/>
</dbReference>
<sequence length="291" mass="33295">MMTASSIEVHNIHFEKKVEKVKVIDRSLHFTKYTGEMKFADGRVKEAMFEEAKNVDNEYMEKFFSKMVTVAALIEKHLPVRLPIAAFISPPTLIYDLQKENSGFPLSYILKHHDNLLDLTQRVKLCSSAVRVMSELHQADIFHGALIAKNFFLNFIRINDGVKEYELVFNGPSGLLFLGKSDCSVSLIDYDLNAPELAFTRKLTKESGVFNIGRLFEQILKTEILKTYQKNAPEDPPALREMRQMIARATRPNPYHRPTTNGIVMMIRETLKILPPSSAPVNFVHYDQFAI</sequence>
<dbReference type="Gene3D" id="1.10.510.10">
    <property type="entry name" value="Transferase(Phosphotransferase) domain 1"/>
    <property type="match status" value="1"/>
</dbReference>
<dbReference type="EnsemblMetazoa" id="CJA18641.1">
    <property type="protein sequence ID" value="CJA18641.1"/>
    <property type="gene ID" value="WBGene00137844"/>
</dbReference>
<reference evidence="1" key="2">
    <citation type="submission" date="2022-06" db="UniProtKB">
        <authorList>
            <consortium name="EnsemblMetazoa"/>
        </authorList>
    </citation>
    <scope>IDENTIFICATION</scope>
    <source>
        <strain evidence="1">DF5081</strain>
    </source>
</reference>
<reference evidence="2" key="1">
    <citation type="submission" date="2010-08" db="EMBL/GenBank/DDBJ databases">
        <authorList>
            <consortium name="Caenorhabditis japonica Sequencing Consortium"/>
            <person name="Wilson R.K."/>
        </authorList>
    </citation>
    <scope>NUCLEOTIDE SEQUENCE [LARGE SCALE GENOMIC DNA]</scope>
    <source>
        <strain evidence="2">DF5081</strain>
    </source>
</reference>